<dbReference type="AlphaFoldDB" id="A0AAW4VU93"/>
<dbReference type="GeneID" id="98661235"/>
<dbReference type="RefSeq" id="WP_202188920.1">
    <property type="nucleotide sequence ID" value="NZ_JAJEPX010000010.1"/>
</dbReference>
<dbReference type="SUPFAM" id="SSF52540">
    <property type="entry name" value="P-loop containing nucleoside triphosphate hydrolases"/>
    <property type="match status" value="1"/>
</dbReference>
<sequence>MGIHFTEEQLQKLGYYNPQPKLEFTEDTIREIFGHEAAEDETIERLKAYYLKTSIYNSMKSQIPLLILVGHKGVGKSALLKVLSSEDNDEEKIPISVQPNDIFNLDVSSTNFLEKIETWKNGLSSIIFNKLVLSINTSLLDKVPSTSFKDWIGRFNELLLNALGKKLEDFQKEKIQLSSSDFTALFKNSLFEEKQITIYLDDLDRGWENTKNDVKNLSAMLNAVRDLSRDIRNLKFRIALRSDVYYAVRTSDETTDKIDGSVIWQSWTNHEILVMLIKRIETYFGRNINEEHLLTQRQRDIGDYLNSVFEERFQGNGHWENAPMYRVLMSLIRKRPRDLVKLCTLAARKAYTNKHSLILTNDLESVFKNYSNDRLTDTSTEYKSELPQVQELLLKMKPSQKELASGTPCLFSRQQLIKKLEDILSMSHFTFKDGKEVTAQSLAAFLYKINFITARKTVGDEILRVYYDENQYIYNDFADFGYSYEIHPAYRWALQPSNIGTLFNEIELLESE</sequence>
<evidence type="ECO:0000313" key="2">
    <source>
        <dbReference type="Proteomes" id="UP001298753"/>
    </source>
</evidence>
<organism evidence="1 2">
    <name type="scientific">Agathobaculum butyriciproducens</name>
    <dbReference type="NCBI Taxonomy" id="1628085"/>
    <lineage>
        <taxon>Bacteria</taxon>
        <taxon>Bacillati</taxon>
        <taxon>Bacillota</taxon>
        <taxon>Clostridia</taxon>
        <taxon>Eubacteriales</taxon>
        <taxon>Butyricicoccaceae</taxon>
        <taxon>Agathobaculum</taxon>
    </lineage>
</organism>
<comment type="caution">
    <text evidence="1">The sequence shown here is derived from an EMBL/GenBank/DDBJ whole genome shotgun (WGS) entry which is preliminary data.</text>
</comment>
<keyword evidence="2" id="KW-1185">Reference proteome</keyword>
<gene>
    <name evidence="1" type="ORF">LKD22_04910</name>
</gene>
<proteinExistence type="predicted"/>
<dbReference type="Gene3D" id="3.40.50.300">
    <property type="entry name" value="P-loop containing nucleotide triphosphate hydrolases"/>
    <property type="match status" value="1"/>
</dbReference>
<dbReference type="InterPro" id="IPR027417">
    <property type="entry name" value="P-loop_NTPase"/>
</dbReference>
<dbReference type="EMBL" id="JAJEPX010000010">
    <property type="protein sequence ID" value="MCC2176472.1"/>
    <property type="molecule type" value="Genomic_DNA"/>
</dbReference>
<dbReference type="Proteomes" id="UP001298753">
    <property type="component" value="Unassembled WGS sequence"/>
</dbReference>
<reference evidence="1 2" key="1">
    <citation type="submission" date="2021-10" db="EMBL/GenBank/DDBJ databases">
        <title>Anaerobic single-cell dispensing facilitates the cultivation of human gut bacteria.</title>
        <authorList>
            <person name="Afrizal A."/>
        </authorList>
    </citation>
    <scope>NUCLEOTIDE SEQUENCE [LARGE SCALE GENOMIC DNA]</scope>
    <source>
        <strain evidence="1 2">CLA-AA-H270</strain>
    </source>
</reference>
<dbReference type="NCBIfam" id="NF047389">
    <property type="entry name" value="ATPase_Sll1717"/>
    <property type="match status" value="1"/>
</dbReference>
<dbReference type="InterPro" id="IPR059206">
    <property type="entry name" value="Sll1717-like"/>
</dbReference>
<name>A0AAW4VU93_9FIRM</name>
<accession>A0AAW4VU93</accession>
<evidence type="ECO:0008006" key="3">
    <source>
        <dbReference type="Google" id="ProtNLM"/>
    </source>
</evidence>
<evidence type="ECO:0000313" key="1">
    <source>
        <dbReference type="EMBL" id="MCC2176472.1"/>
    </source>
</evidence>
<protein>
    <recommendedName>
        <fullName evidence="3">ATP-binding protein</fullName>
    </recommendedName>
</protein>